<name>A0ABR1FC03_9ASCO</name>
<organism evidence="1 2">
    <name type="scientific">Myxozyma melibiosi</name>
    <dbReference type="NCBI Taxonomy" id="54550"/>
    <lineage>
        <taxon>Eukaryota</taxon>
        <taxon>Fungi</taxon>
        <taxon>Dikarya</taxon>
        <taxon>Ascomycota</taxon>
        <taxon>Saccharomycotina</taxon>
        <taxon>Lipomycetes</taxon>
        <taxon>Lipomycetales</taxon>
        <taxon>Lipomycetaceae</taxon>
        <taxon>Myxozyma</taxon>
    </lineage>
</organism>
<reference evidence="1 2" key="1">
    <citation type="submission" date="2024-03" db="EMBL/GenBank/DDBJ databases">
        <title>Genome-scale model development and genomic sequencing of the oleaginous clade Lipomyces.</title>
        <authorList>
            <consortium name="Lawrence Berkeley National Laboratory"/>
            <person name="Czajka J.J."/>
            <person name="Han Y."/>
            <person name="Kim J."/>
            <person name="Mondo S.J."/>
            <person name="Hofstad B.A."/>
            <person name="Robles A."/>
            <person name="Haridas S."/>
            <person name="Riley R."/>
            <person name="LaButti K."/>
            <person name="Pangilinan J."/>
            <person name="Andreopoulos W."/>
            <person name="Lipzen A."/>
            <person name="Yan J."/>
            <person name="Wang M."/>
            <person name="Ng V."/>
            <person name="Grigoriev I.V."/>
            <person name="Spatafora J.W."/>
            <person name="Magnuson J.K."/>
            <person name="Baker S.E."/>
            <person name="Pomraning K.R."/>
        </authorList>
    </citation>
    <scope>NUCLEOTIDE SEQUENCE [LARGE SCALE GENOMIC DNA]</scope>
    <source>
        <strain evidence="1 2">Phaff 52-87</strain>
    </source>
</reference>
<gene>
    <name evidence="1" type="ORF">BZA70DRAFT_271141</name>
</gene>
<accession>A0ABR1FC03</accession>
<dbReference type="EMBL" id="JBBJBU010000001">
    <property type="protein sequence ID" value="KAK7207381.1"/>
    <property type="molecule type" value="Genomic_DNA"/>
</dbReference>
<dbReference type="RefSeq" id="XP_064770414.1">
    <property type="nucleotide sequence ID" value="XM_064911432.1"/>
</dbReference>
<dbReference type="Proteomes" id="UP001498771">
    <property type="component" value="Unassembled WGS sequence"/>
</dbReference>
<protein>
    <submittedName>
        <fullName evidence="1">Uncharacterized protein</fullName>
    </submittedName>
</protein>
<evidence type="ECO:0000313" key="1">
    <source>
        <dbReference type="EMBL" id="KAK7207381.1"/>
    </source>
</evidence>
<comment type="caution">
    <text evidence="1">The sequence shown here is derived from an EMBL/GenBank/DDBJ whole genome shotgun (WGS) entry which is preliminary data.</text>
</comment>
<sequence length="533" mass="61887">MAALRRKFRSRRRRVVIAALALGLYIFFAFTHASIADNVPSPLVQALTPPPRIHLTARHKIYEWLDNLNSTVAQSLVRRIDEFSLPSWKFLPEQYQSLLQLSSSRSGGEDTEYEPAPSIEVKPGCSDPYKTAGWLFTSAEDHTLTRWIPFYSEFHDLPEHPLAAYPRVEGQDDRSLLNDKRVDPAIMALAPPPWTKMFHNFYLILRGINYRESHPEEARELTDEEKEIMSQMGWVRDRTVLLVGDSIDRNMITYFCSELNLEFQNYGGPVHGTRQTTASCHVPFVNFTIVQWHVAGMFTSRPEWWWEDHMNVVPFEERFAKIFEKYSLASTISRYSGHGPDLVLFQSGSWDERGFREAAHYEAQKEVPFEERVSAPSVSSGQLSMSQLRFINSRMQKLVQKLRSMFSDDTPLMYRSLSFRRDGKKSDLALLSIDRMHRSMVQHLGIEVFDWSLMSYGFTEEFKDSLHFRKGALSWLWSDMLLHYLFRAAGGIEDRGKIIKSPPLPMTTEKEKSSARTKYWDRCHNYLVGQDNR</sequence>
<keyword evidence="2" id="KW-1185">Reference proteome</keyword>
<evidence type="ECO:0000313" key="2">
    <source>
        <dbReference type="Proteomes" id="UP001498771"/>
    </source>
</evidence>
<proteinExistence type="predicted"/>
<dbReference type="GeneID" id="90036944"/>